<feature type="region of interest" description="Disordered" evidence="1">
    <location>
        <begin position="1"/>
        <end position="20"/>
    </location>
</feature>
<reference evidence="2" key="1">
    <citation type="submission" date="2020-08" db="EMBL/GenBank/DDBJ databases">
        <title>Genomic Encyclopedia of Type Strains, Phase IV (KMG-IV): sequencing the most valuable type-strain genomes for metagenomic binning, comparative biology and taxonomic classification.</title>
        <authorList>
            <person name="Goeker M."/>
        </authorList>
    </citation>
    <scope>NUCLEOTIDE SEQUENCE [LARGE SCALE GENOMIC DNA]</scope>
    <source>
        <strain evidence="2">DSM 105720</strain>
    </source>
</reference>
<comment type="caution">
    <text evidence="2">The sequence shown here is derived from an EMBL/GenBank/DDBJ whole genome shotgun (WGS) entry which is preliminary data.</text>
</comment>
<accession>A0A840D2Q0</accession>
<dbReference type="Proteomes" id="UP000560658">
    <property type="component" value="Unassembled WGS sequence"/>
</dbReference>
<feature type="compositionally biased region" description="Basic and acidic residues" evidence="1">
    <location>
        <begin position="1"/>
        <end position="16"/>
    </location>
</feature>
<dbReference type="AlphaFoldDB" id="A0A840D2Q0"/>
<protein>
    <submittedName>
        <fullName evidence="2">Uncharacterized protein</fullName>
    </submittedName>
</protein>
<gene>
    <name evidence="2" type="ORF">GGR06_001620</name>
</gene>
<evidence type="ECO:0000313" key="3">
    <source>
        <dbReference type="Proteomes" id="UP000560658"/>
    </source>
</evidence>
<sequence>MRHERKAPAKERKVDTDINASPDKIQAAISAQKKKEKSRVSLRIDSRTVILVPKSKCNKAYADEYRNRMQESQTGATYNYINNGK</sequence>
<dbReference type="EMBL" id="JACIER010000005">
    <property type="protein sequence ID" value="MBB4043834.1"/>
    <property type="molecule type" value="Genomic_DNA"/>
</dbReference>
<dbReference type="RefSeq" id="WP_044161534.1">
    <property type="nucleotide sequence ID" value="NZ_JACIER010000005.1"/>
</dbReference>
<keyword evidence="3" id="KW-1185">Reference proteome</keyword>
<name>A0A840D2Q0_9BACE</name>
<proteinExistence type="predicted"/>
<evidence type="ECO:0000313" key="2">
    <source>
        <dbReference type="EMBL" id="MBB4043834.1"/>
    </source>
</evidence>
<evidence type="ECO:0000256" key="1">
    <source>
        <dbReference type="SAM" id="MobiDB-lite"/>
    </source>
</evidence>
<organism evidence="2 3">
    <name type="scientific">Bacteroides reticulotermitis</name>
    <dbReference type="NCBI Taxonomy" id="1133319"/>
    <lineage>
        <taxon>Bacteria</taxon>
        <taxon>Pseudomonadati</taxon>
        <taxon>Bacteroidota</taxon>
        <taxon>Bacteroidia</taxon>
        <taxon>Bacteroidales</taxon>
        <taxon>Bacteroidaceae</taxon>
        <taxon>Bacteroides</taxon>
    </lineage>
</organism>